<evidence type="ECO:0000313" key="1">
    <source>
        <dbReference type="EMBL" id="WAJ29461.1"/>
    </source>
</evidence>
<organism evidence="1 2">
    <name type="scientific">Antarcticirhabdus aurantiaca</name>
    <dbReference type="NCBI Taxonomy" id="2606717"/>
    <lineage>
        <taxon>Bacteria</taxon>
        <taxon>Pseudomonadati</taxon>
        <taxon>Pseudomonadota</taxon>
        <taxon>Alphaproteobacteria</taxon>
        <taxon>Hyphomicrobiales</taxon>
        <taxon>Aurantimonadaceae</taxon>
        <taxon>Antarcticirhabdus</taxon>
    </lineage>
</organism>
<reference evidence="1" key="1">
    <citation type="submission" date="2022-11" db="EMBL/GenBank/DDBJ databases">
        <title>beta-Carotene-producing bacterium, Jeongeuplla avenae sp. nov., alleviates the salt stress of Arabidopsis seedlings.</title>
        <authorList>
            <person name="Jiang L."/>
            <person name="Lee J."/>
        </authorList>
    </citation>
    <scope>NUCLEOTIDE SEQUENCE</scope>
    <source>
        <strain evidence="1">DY_R2A_6</strain>
    </source>
</reference>
<dbReference type="EMBL" id="CP113520">
    <property type="protein sequence ID" value="WAJ29461.1"/>
    <property type="molecule type" value="Genomic_DNA"/>
</dbReference>
<keyword evidence="2" id="KW-1185">Reference proteome</keyword>
<sequence length="652" mass="70158">MLDDLSLPSHSPSPSTARLLTPAARLANEILRLTLVDGGMERVLRGAAGIVVIHGVRPEDGSILHDAAEYLVSDDPAGPPNIHALARDWTEPKRLREDHLDRLILEISRTSRPVIVLCSRRSVIPPVLAILADAVLPLADRVTLVADVAEEVGGFRPDGKLLKNLTSLPLEVTNLILRPGVDRQRMELLARGLRRHGFDTHPSRQRRSHEGESGKKVAPAAAPPPPSVRPERLEDLPGMGEAQRWGLALARDIEAFRAAELPWQDIESGALLHGPPGTGKTMFAAAFAGSCGLPLHAHSVAAWQARGHLGDMLKAMRAAFDEARKAAPCVLFVDELDSVGSRDEPLGEHASYQRQVVNCLLECLDGSVGREGIVVVGATNNPSAIDPAIRRPGRLGRQIEIGLPDLRGRVGILRHHLRGDLADMDLECIAEEIGEASGATLAQVVREARSLARRERRSLRADDLRTASPPGITLSDAAFRRLCVHEAGHVVVGLELAESSGLVPVSATVRRTVRNGREPRTDFRCVEGHDRTRRSLDANIVVLLAGLAAEEVLLGSRGSGSGGTADADLVRATQLAASAERSLGLGSELVSVSWTDTTGPAELIMGDPCLRLRVEAMLAGCLRDARLIVERRRDEVEALARRLAESQSIDLA</sequence>
<evidence type="ECO:0000313" key="2">
    <source>
        <dbReference type="Proteomes" id="UP001163223"/>
    </source>
</evidence>
<accession>A0ACD4NRL8</accession>
<gene>
    <name evidence="1" type="ORF">OXU80_04280</name>
</gene>
<name>A0ACD4NRL8_9HYPH</name>
<proteinExistence type="predicted"/>
<protein>
    <submittedName>
        <fullName evidence="1">AAA family ATPase</fullName>
    </submittedName>
</protein>
<dbReference type="Proteomes" id="UP001163223">
    <property type="component" value="Chromosome"/>
</dbReference>